<dbReference type="GO" id="GO:0030170">
    <property type="term" value="F:pyridoxal phosphate binding"/>
    <property type="evidence" value="ECO:0007669"/>
    <property type="project" value="TreeGrafter"/>
</dbReference>
<dbReference type="SUPFAM" id="SSF53383">
    <property type="entry name" value="PLP-dependent transferases"/>
    <property type="match status" value="1"/>
</dbReference>
<dbReference type="EMBL" id="MTKT01002214">
    <property type="protein sequence ID" value="OWM81609.1"/>
    <property type="molecule type" value="Genomic_DNA"/>
</dbReference>
<dbReference type="Proteomes" id="UP000197138">
    <property type="component" value="Unassembled WGS sequence"/>
</dbReference>
<dbReference type="STRING" id="22663.A0A218XA88"/>
<dbReference type="GO" id="GO:0008483">
    <property type="term" value="F:transaminase activity"/>
    <property type="evidence" value="ECO:0007669"/>
    <property type="project" value="UniProtKB-KW"/>
</dbReference>
<dbReference type="AlphaFoldDB" id="A0A218XA88"/>
<evidence type="ECO:0000256" key="3">
    <source>
        <dbReference type="SAM" id="Phobius"/>
    </source>
</evidence>
<evidence type="ECO:0000313" key="5">
    <source>
        <dbReference type="EMBL" id="PKI40973.1"/>
    </source>
</evidence>
<name>A0A218XA88_PUNGR</name>
<dbReference type="EMBL" id="PGOL01003458">
    <property type="protein sequence ID" value="PKI40973.1"/>
    <property type="molecule type" value="Genomic_DNA"/>
</dbReference>
<organism evidence="4 6">
    <name type="scientific">Punica granatum</name>
    <name type="common">Pomegranate</name>
    <dbReference type="NCBI Taxonomy" id="22663"/>
    <lineage>
        <taxon>Eukaryota</taxon>
        <taxon>Viridiplantae</taxon>
        <taxon>Streptophyta</taxon>
        <taxon>Embryophyta</taxon>
        <taxon>Tracheophyta</taxon>
        <taxon>Spermatophyta</taxon>
        <taxon>Magnoliopsida</taxon>
        <taxon>eudicotyledons</taxon>
        <taxon>Gunneridae</taxon>
        <taxon>Pentapetalae</taxon>
        <taxon>rosids</taxon>
        <taxon>malvids</taxon>
        <taxon>Myrtales</taxon>
        <taxon>Lythraceae</taxon>
        <taxon>Punica</taxon>
    </lineage>
</organism>
<dbReference type="Proteomes" id="UP000233551">
    <property type="component" value="Unassembled WGS sequence"/>
</dbReference>
<dbReference type="InterPro" id="IPR015421">
    <property type="entry name" value="PyrdxlP-dep_Trfase_major"/>
</dbReference>
<proteinExistence type="predicted"/>
<dbReference type="PANTHER" id="PTHR11986:SF79">
    <property type="entry name" value="ACETYLORNITHINE AMINOTRANSFERASE, MITOCHONDRIAL"/>
    <property type="match status" value="1"/>
</dbReference>
<accession>A0A218XA88</accession>
<evidence type="ECO:0000256" key="1">
    <source>
        <dbReference type="ARBA" id="ARBA00022576"/>
    </source>
</evidence>
<keyword evidence="1" id="KW-0032">Aminotransferase</keyword>
<dbReference type="InterPro" id="IPR015424">
    <property type="entry name" value="PyrdxlP-dep_Trfase"/>
</dbReference>
<dbReference type="PANTHER" id="PTHR11986">
    <property type="entry name" value="AMINOTRANSFERASE CLASS III"/>
    <property type="match status" value="1"/>
</dbReference>
<feature type="transmembrane region" description="Helical" evidence="3">
    <location>
        <begin position="62"/>
        <end position="80"/>
    </location>
</feature>
<keyword evidence="7" id="KW-1185">Reference proteome</keyword>
<feature type="transmembrane region" description="Helical" evidence="3">
    <location>
        <begin position="30"/>
        <end position="50"/>
    </location>
</feature>
<evidence type="ECO:0000313" key="6">
    <source>
        <dbReference type="Proteomes" id="UP000197138"/>
    </source>
</evidence>
<keyword evidence="3" id="KW-0472">Membrane</keyword>
<evidence type="ECO:0000256" key="2">
    <source>
        <dbReference type="ARBA" id="ARBA00022679"/>
    </source>
</evidence>
<evidence type="ECO:0000313" key="7">
    <source>
        <dbReference type="Proteomes" id="UP000233551"/>
    </source>
</evidence>
<dbReference type="Gene3D" id="3.40.640.10">
    <property type="entry name" value="Type I PLP-dependent aspartate aminotransferase-like (Major domain)"/>
    <property type="match status" value="1"/>
</dbReference>
<gene>
    <name evidence="4" type="ORF">CDL15_Pgr007647</name>
    <name evidence="5" type="ORF">CRG98_038501</name>
</gene>
<reference evidence="6" key="1">
    <citation type="journal article" date="2017" name="Plant J.">
        <title>The pomegranate (Punica granatum L.) genome and the genomics of punicalagin biosynthesis.</title>
        <authorList>
            <person name="Qin G."/>
            <person name="Xu C."/>
            <person name="Ming R."/>
            <person name="Tang H."/>
            <person name="Guyot R."/>
            <person name="Kramer E.M."/>
            <person name="Hu Y."/>
            <person name="Yi X."/>
            <person name="Qi Y."/>
            <person name="Xu X."/>
            <person name="Gao Z."/>
            <person name="Pan H."/>
            <person name="Jian J."/>
            <person name="Tian Y."/>
            <person name="Yue Z."/>
            <person name="Xu Y."/>
        </authorList>
    </citation>
    <scope>NUCLEOTIDE SEQUENCE [LARGE SCALE GENOMIC DNA]</scope>
    <source>
        <strain evidence="6">cv. Dabenzi</strain>
    </source>
</reference>
<dbReference type="GO" id="GO:0009570">
    <property type="term" value="C:chloroplast stroma"/>
    <property type="evidence" value="ECO:0007669"/>
    <property type="project" value="TreeGrafter"/>
</dbReference>
<keyword evidence="3" id="KW-1133">Transmembrane helix</keyword>
<reference evidence="4" key="2">
    <citation type="submission" date="2017-06" db="EMBL/GenBank/DDBJ databases">
        <title>The pomegranate genome and the genomics of punicalagin biosynthesis.</title>
        <authorList>
            <person name="Xu C."/>
        </authorList>
    </citation>
    <scope>NUCLEOTIDE SEQUENCE [LARGE SCALE GENOMIC DNA]</scope>
    <source>
        <tissue evidence="4">Fresh leaf</tissue>
    </source>
</reference>
<keyword evidence="2" id="KW-0808">Transferase</keyword>
<protein>
    <submittedName>
        <fullName evidence="4">Uncharacterized protein</fullName>
    </submittedName>
</protein>
<dbReference type="GO" id="GO:0042802">
    <property type="term" value="F:identical protein binding"/>
    <property type="evidence" value="ECO:0007669"/>
    <property type="project" value="TreeGrafter"/>
</dbReference>
<evidence type="ECO:0000313" key="4">
    <source>
        <dbReference type="EMBL" id="OWM81609.1"/>
    </source>
</evidence>
<sequence length="104" mass="11289">MEVTQKGKTAAVFVGPFRAKEAYIVQRKSLCNFFEVLMMMLGLFWCLMRFNVGLGELVTSGHMTLAKPLAGGMLIGAVLVTERVSSAINYGDHRSTFAGGPLVC</sequence>
<keyword evidence="3" id="KW-0812">Transmembrane</keyword>
<dbReference type="InterPro" id="IPR050103">
    <property type="entry name" value="Class-III_PLP-dep_AT"/>
</dbReference>
<comment type="caution">
    <text evidence="4">The sequence shown here is derived from an EMBL/GenBank/DDBJ whole genome shotgun (WGS) entry which is preliminary data.</text>
</comment>
<reference evidence="5 7" key="3">
    <citation type="submission" date="2017-11" db="EMBL/GenBank/DDBJ databases">
        <title>De-novo sequencing of pomegranate (Punica granatum L.) genome.</title>
        <authorList>
            <person name="Akparov Z."/>
            <person name="Amiraslanov A."/>
            <person name="Hajiyeva S."/>
            <person name="Abbasov M."/>
            <person name="Kaur K."/>
            <person name="Hamwieh A."/>
            <person name="Solovyev V."/>
            <person name="Salamov A."/>
            <person name="Braich B."/>
            <person name="Kosarev P."/>
            <person name="Mahmoud A."/>
            <person name="Hajiyev E."/>
            <person name="Babayeva S."/>
            <person name="Izzatullayeva V."/>
            <person name="Mammadov A."/>
            <person name="Mammadov A."/>
            <person name="Sharifova S."/>
            <person name="Ojaghi J."/>
            <person name="Eynullazada K."/>
            <person name="Bayramov B."/>
            <person name="Abdulazimova A."/>
            <person name="Shahmuradov I."/>
        </authorList>
    </citation>
    <scope>NUCLEOTIDE SEQUENCE [LARGE SCALE GENOMIC DNA]</scope>
    <source>
        <strain evidence="5">AG2017</strain>
        <strain evidence="7">cv. AG2017</strain>
        <tissue evidence="5">Leaf</tissue>
    </source>
</reference>